<gene>
    <name evidence="1" type="ORF">SAMN05443639_10292</name>
</gene>
<keyword evidence="2" id="KW-1185">Reference proteome</keyword>
<dbReference type="AlphaFoldDB" id="A0A1I0CEU0"/>
<evidence type="ECO:0000313" key="2">
    <source>
        <dbReference type="Proteomes" id="UP000199181"/>
    </source>
</evidence>
<dbReference type="Proteomes" id="UP000199181">
    <property type="component" value="Unassembled WGS sequence"/>
</dbReference>
<dbReference type="RefSeq" id="WP_093516140.1">
    <property type="nucleotide sequence ID" value="NZ_FOIJ01000002.1"/>
</dbReference>
<organism evidence="1 2">
    <name type="scientific">Stigmatella erecta</name>
    <dbReference type="NCBI Taxonomy" id="83460"/>
    <lineage>
        <taxon>Bacteria</taxon>
        <taxon>Pseudomonadati</taxon>
        <taxon>Myxococcota</taxon>
        <taxon>Myxococcia</taxon>
        <taxon>Myxococcales</taxon>
        <taxon>Cystobacterineae</taxon>
        <taxon>Archangiaceae</taxon>
        <taxon>Stigmatella</taxon>
    </lineage>
</organism>
<sequence>MSWTLDALAGSVIDVMRGVLVHQRHRWPALEGHQRQYENWWKGEFALALESWSWTEDLPAEVCVIEEAKPRDYGITGMLSAQAMDLLVAPWRDEAIVKDKGPRVWIEIKTRAWWWGPASKAFGSVNGGLAHDLTKWSELQWGSDDIGIAAQLVINEGAKGEFFPPGWEKALDAFAKDSPRWDRKRATMSFPLGDARFRYATLEFFCLTGR</sequence>
<evidence type="ECO:0000313" key="1">
    <source>
        <dbReference type="EMBL" id="SET18092.1"/>
    </source>
</evidence>
<proteinExistence type="predicted"/>
<name>A0A1I0CEU0_9BACT</name>
<reference evidence="2" key="1">
    <citation type="submission" date="2016-10" db="EMBL/GenBank/DDBJ databases">
        <authorList>
            <person name="Varghese N."/>
            <person name="Submissions S."/>
        </authorList>
    </citation>
    <scope>NUCLEOTIDE SEQUENCE [LARGE SCALE GENOMIC DNA]</scope>
    <source>
        <strain evidence="2">DSM 16858</strain>
    </source>
</reference>
<protein>
    <submittedName>
        <fullName evidence="1">Uncharacterized protein</fullName>
    </submittedName>
</protein>
<accession>A0A1I0CEU0</accession>
<dbReference type="EMBL" id="FOIJ01000002">
    <property type="protein sequence ID" value="SET18092.1"/>
    <property type="molecule type" value="Genomic_DNA"/>
</dbReference>